<keyword evidence="2" id="KW-1185">Reference proteome</keyword>
<gene>
    <name evidence="1" type="ORF">PYCCODRAFT_1037038</name>
</gene>
<dbReference type="EMBL" id="KZ084142">
    <property type="protein sequence ID" value="OSC98141.1"/>
    <property type="molecule type" value="Genomic_DNA"/>
</dbReference>
<evidence type="ECO:0000313" key="1">
    <source>
        <dbReference type="EMBL" id="OSC98141.1"/>
    </source>
</evidence>
<protein>
    <submittedName>
        <fullName evidence="1">Uncharacterized protein</fullName>
    </submittedName>
</protein>
<dbReference type="Proteomes" id="UP000193067">
    <property type="component" value="Unassembled WGS sequence"/>
</dbReference>
<accession>A0A1Y2IE13</accession>
<proteinExistence type="predicted"/>
<dbReference type="AlphaFoldDB" id="A0A1Y2IE13"/>
<sequence length="76" mass="8624">MSDNVVLSTLLPYKHVKTICKECCAPREYMTKEPGAMRALGRHLTWSTFSPWCSLSVHMQLATGRTFVIPPSRLRS</sequence>
<name>A0A1Y2IE13_TRAC3</name>
<organism evidence="1 2">
    <name type="scientific">Trametes coccinea (strain BRFM310)</name>
    <name type="common">Pycnoporus coccineus</name>
    <dbReference type="NCBI Taxonomy" id="1353009"/>
    <lineage>
        <taxon>Eukaryota</taxon>
        <taxon>Fungi</taxon>
        <taxon>Dikarya</taxon>
        <taxon>Basidiomycota</taxon>
        <taxon>Agaricomycotina</taxon>
        <taxon>Agaricomycetes</taxon>
        <taxon>Polyporales</taxon>
        <taxon>Polyporaceae</taxon>
        <taxon>Trametes</taxon>
    </lineage>
</organism>
<evidence type="ECO:0000313" key="2">
    <source>
        <dbReference type="Proteomes" id="UP000193067"/>
    </source>
</evidence>
<reference evidence="1 2" key="1">
    <citation type="journal article" date="2015" name="Biotechnol. Biofuels">
        <title>Enhanced degradation of softwood versus hardwood by the white-rot fungus Pycnoporus coccineus.</title>
        <authorList>
            <person name="Couturier M."/>
            <person name="Navarro D."/>
            <person name="Chevret D."/>
            <person name="Henrissat B."/>
            <person name="Piumi F."/>
            <person name="Ruiz-Duenas F.J."/>
            <person name="Martinez A.T."/>
            <person name="Grigoriev I.V."/>
            <person name="Riley R."/>
            <person name="Lipzen A."/>
            <person name="Berrin J.G."/>
            <person name="Master E.R."/>
            <person name="Rosso M.N."/>
        </authorList>
    </citation>
    <scope>NUCLEOTIDE SEQUENCE [LARGE SCALE GENOMIC DNA]</scope>
    <source>
        <strain evidence="1 2">BRFM310</strain>
    </source>
</reference>